<feature type="compositionally biased region" description="Polar residues" evidence="1">
    <location>
        <begin position="111"/>
        <end position="123"/>
    </location>
</feature>
<feature type="region of interest" description="Disordered" evidence="1">
    <location>
        <begin position="111"/>
        <end position="135"/>
    </location>
</feature>
<accession>A0A5E4C5H5</accession>
<evidence type="ECO:0000313" key="2">
    <source>
        <dbReference type="EMBL" id="KAF7470591.1"/>
    </source>
</evidence>
<organism evidence="3 4">
    <name type="scientific">Marmota monax</name>
    <name type="common">Woodchuck</name>
    <dbReference type="NCBI Taxonomy" id="9995"/>
    <lineage>
        <taxon>Eukaryota</taxon>
        <taxon>Metazoa</taxon>
        <taxon>Chordata</taxon>
        <taxon>Craniata</taxon>
        <taxon>Vertebrata</taxon>
        <taxon>Euteleostomi</taxon>
        <taxon>Mammalia</taxon>
        <taxon>Eutheria</taxon>
        <taxon>Euarchontoglires</taxon>
        <taxon>Glires</taxon>
        <taxon>Rodentia</taxon>
        <taxon>Sciuromorpha</taxon>
        <taxon>Sciuridae</taxon>
        <taxon>Xerinae</taxon>
        <taxon>Marmotini</taxon>
        <taxon>Marmota</taxon>
    </lineage>
</organism>
<feature type="compositionally biased region" description="Basic and acidic residues" evidence="1">
    <location>
        <begin position="9"/>
        <end position="21"/>
    </location>
</feature>
<evidence type="ECO:0000313" key="4">
    <source>
        <dbReference type="Proteomes" id="UP000335636"/>
    </source>
</evidence>
<feature type="region of interest" description="Disordered" evidence="1">
    <location>
        <begin position="1"/>
        <end position="33"/>
    </location>
</feature>
<dbReference type="AlphaFoldDB" id="A0A5E4C5H5"/>
<reference evidence="2" key="2">
    <citation type="submission" date="2020-08" db="EMBL/GenBank/DDBJ databases">
        <authorList>
            <person name="Shumante A."/>
            <person name="Zimin A.V."/>
            <person name="Puiu D."/>
            <person name="Salzberg S.L."/>
        </authorList>
    </citation>
    <scope>NUCLEOTIDE SEQUENCE</scope>
    <source>
        <strain evidence="2">WC2-LM</strain>
        <tissue evidence="2">Liver</tissue>
    </source>
</reference>
<name>A0A5E4C5H5_MARMO</name>
<gene>
    <name evidence="2" type="ORF">GHT09_018032</name>
    <name evidence="3" type="ORF">MONAX_5E026619</name>
</gene>
<evidence type="ECO:0000313" key="3">
    <source>
        <dbReference type="EMBL" id="VTJ77177.1"/>
    </source>
</evidence>
<sequence length="148" mass="15943">MVTLKLGSPRRDSKGRRDTIEGPRVTCPGRPPRPLLAPSSLSGLWTLFLVPRDSTWLPHLLWMLPHERAQGRGLPTTPGTSTHACRWGTAGQEIGYVCGGGRGRGSSFTACPTQGSHVAQSVPSHPDPERVQNPLPLRALGKDGILGW</sequence>
<dbReference type="EMBL" id="WJEC01007130">
    <property type="protein sequence ID" value="KAF7470591.1"/>
    <property type="molecule type" value="Genomic_DNA"/>
</dbReference>
<evidence type="ECO:0000256" key="1">
    <source>
        <dbReference type="SAM" id="MobiDB-lite"/>
    </source>
</evidence>
<keyword evidence="4" id="KW-1185">Reference proteome</keyword>
<protein>
    <submittedName>
        <fullName evidence="3">Uncharacterized protein</fullName>
    </submittedName>
</protein>
<proteinExistence type="predicted"/>
<reference evidence="3 4" key="1">
    <citation type="submission" date="2019-04" db="EMBL/GenBank/DDBJ databases">
        <authorList>
            <person name="Alioto T."/>
            <person name="Alioto T."/>
        </authorList>
    </citation>
    <scope>NUCLEOTIDE SEQUENCE [LARGE SCALE GENOMIC DNA]</scope>
</reference>
<dbReference type="Proteomes" id="UP000335636">
    <property type="component" value="Unassembled WGS sequence"/>
</dbReference>
<dbReference type="Proteomes" id="UP000662637">
    <property type="component" value="Unassembled WGS sequence"/>
</dbReference>
<dbReference type="EMBL" id="CABDUW010000946">
    <property type="protein sequence ID" value="VTJ77177.1"/>
    <property type="molecule type" value="Genomic_DNA"/>
</dbReference>